<evidence type="ECO:0000313" key="2">
    <source>
        <dbReference type="Proteomes" id="UP000321548"/>
    </source>
</evidence>
<protein>
    <recommendedName>
        <fullName evidence="3">Lipoprotein</fullName>
    </recommendedName>
</protein>
<dbReference type="Pfam" id="PF19795">
    <property type="entry name" value="DUF6279"/>
    <property type="match status" value="1"/>
</dbReference>
<dbReference type="OrthoDB" id="5767052at2"/>
<gene>
    <name evidence="1" type="ORF">FHP08_11055</name>
</gene>
<dbReference type="RefSeq" id="WP_147704516.1">
    <property type="nucleotide sequence ID" value="NZ_VDUY01000004.1"/>
</dbReference>
<comment type="caution">
    <text evidence="1">The sequence shown here is derived from an EMBL/GenBank/DDBJ whole genome shotgun (WGS) entry which is preliminary data.</text>
</comment>
<dbReference type="AlphaFoldDB" id="A0A5C8NVT4"/>
<dbReference type="Proteomes" id="UP000321548">
    <property type="component" value="Unassembled WGS sequence"/>
</dbReference>
<keyword evidence="2" id="KW-1185">Reference proteome</keyword>
<evidence type="ECO:0008006" key="3">
    <source>
        <dbReference type="Google" id="ProtNLM"/>
    </source>
</evidence>
<accession>A0A5C8NVT4</accession>
<proteinExistence type="predicted"/>
<evidence type="ECO:0000313" key="1">
    <source>
        <dbReference type="EMBL" id="TXL65321.1"/>
    </source>
</evidence>
<sequence length="280" mass="30739">MTLVTVLVLLLGACSSVRFGYASLPSVLAWRIDRDLALDGAQRALVGEHLDALASWHRASQLPRYAAFLSGIAAAPAPVSGATVAGWRSRALEDAWRPIAEKAALPVAALALTLRPEQLDRLARRFAERNEELKREWGLVDPSALIDARVERFRGRAEFFLGELQKPQLDTLRALAAAHPPYEADWMAEREARQRQAIAVLGAIAREQPPIEVAEARVRDWLLAVWKVDDPARAARLAEAGAATDRLSAALLASAAPLQREAMTRRLRGWVQDLEAMAAR</sequence>
<dbReference type="EMBL" id="VDUY01000004">
    <property type="protein sequence ID" value="TXL65321.1"/>
    <property type="molecule type" value="Genomic_DNA"/>
</dbReference>
<name>A0A5C8NVT4_9BURK</name>
<reference evidence="1 2" key="1">
    <citation type="submission" date="2019-06" db="EMBL/GenBank/DDBJ databases">
        <title>Quisquiliibacterium sp. nov., isolated from a maize field.</title>
        <authorList>
            <person name="Lin S.-Y."/>
            <person name="Tsai C.-F."/>
            <person name="Young C.-C."/>
        </authorList>
    </citation>
    <scope>NUCLEOTIDE SEQUENCE [LARGE SCALE GENOMIC DNA]</scope>
    <source>
        <strain evidence="1 2">CC-CFT501</strain>
    </source>
</reference>
<organism evidence="1 2">
    <name type="scientific">Zeimonas arvi</name>
    <dbReference type="NCBI Taxonomy" id="2498847"/>
    <lineage>
        <taxon>Bacteria</taxon>
        <taxon>Pseudomonadati</taxon>
        <taxon>Pseudomonadota</taxon>
        <taxon>Betaproteobacteria</taxon>
        <taxon>Burkholderiales</taxon>
        <taxon>Burkholderiaceae</taxon>
        <taxon>Zeimonas</taxon>
    </lineage>
</organism>